<name>A0ABN7UCE8_GIGMA</name>
<dbReference type="Proteomes" id="UP000789901">
    <property type="component" value="Unassembled WGS sequence"/>
</dbReference>
<comment type="caution">
    <text evidence="1">The sequence shown here is derived from an EMBL/GenBank/DDBJ whole genome shotgun (WGS) entry which is preliminary data.</text>
</comment>
<proteinExistence type="predicted"/>
<reference evidence="1 2" key="1">
    <citation type="submission" date="2021-06" db="EMBL/GenBank/DDBJ databases">
        <authorList>
            <person name="Kallberg Y."/>
            <person name="Tangrot J."/>
            <person name="Rosling A."/>
        </authorList>
    </citation>
    <scope>NUCLEOTIDE SEQUENCE [LARGE SCALE GENOMIC DNA]</scope>
    <source>
        <strain evidence="1 2">120-4 pot B 10/14</strain>
    </source>
</reference>
<organism evidence="1 2">
    <name type="scientific">Gigaspora margarita</name>
    <dbReference type="NCBI Taxonomy" id="4874"/>
    <lineage>
        <taxon>Eukaryota</taxon>
        <taxon>Fungi</taxon>
        <taxon>Fungi incertae sedis</taxon>
        <taxon>Mucoromycota</taxon>
        <taxon>Glomeromycotina</taxon>
        <taxon>Glomeromycetes</taxon>
        <taxon>Diversisporales</taxon>
        <taxon>Gigasporaceae</taxon>
        <taxon>Gigaspora</taxon>
    </lineage>
</organism>
<sequence>MPGVPVIAQPLLAGPPFCLIVKKLTAFRVLSQLNFYDAAIADNVSILVDVRDVTRNRCANLYSLLSAPKVWIDDTAAE</sequence>
<accession>A0ABN7UCE8</accession>
<protein>
    <submittedName>
        <fullName evidence="1">20005_t:CDS:1</fullName>
    </submittedName>
</protein>
<keyword evidence="2" id="KW-1185">Reference proteome</keyword>
<dbReference type="EMBL" id="CAJVQB010002086">
    <property type="protein sequence ID" value="CAG8561722.1"/>
    <property type="molecule type" value="Genomic_DNA"/>
</dbReference>
<evidence type="ECO:0000313" key="2">
    <source>
        <dbReference type="Proteomes" id="UP000789901"/>
    </source>
</evidence>
<gene>
    <name evidence="1" type="ORF">GMARGA_LOCUS5051</name>
</gene>
<evidence type="ECO:0000313" key="1">
    <source>
        <dbReference type="EMBL" id="CAG8561722.1"/>
    </source>
</evidence>